<dbReference type="PANTHER" id="PTHR10954">
    <property type="entry name" value="RIBONUCLEASE H2 SUBUNIT A"/>
    <property type="match status" value="1"/>
</dbReference>
<dbReference type="OrthoDB" id="7462577at2759"/>
<dbReference type="GO" id="GO:0003723">
    <property type="term" value="F:RNA binding"/>
    <property type="evidence" value="ECO:0007669"/>
    <property type="project" value="UniProtKB-UniRule"/>
</dbReference>
<dbReference type="EMBL" id="QRBI01000205">
    <property type="protein sequence ID" value="RMB93813.1"/>
    <property type="molecule type" value="Genomic_DNA"/>
</dbReference>
<comment type="caution">
    <text evidence="13">The sequence shown here is derived from an EMBL/GenBank/DDBJ whole genome shotgun (WGS) entry which is preliminary data.</text>
</comment>
<evidence type="ECO:0000256" key="9">
    <source>
        <dbReference type="ARBA" id="ARBA00024981"/>
    </source>
</evidence>
<evidence type="ECO:0000313" key="14">
    <source>
        <dbReference type="Proteomes" id="UP000269221"/>
    </source>
</evidence>
<evidence type="ECO:0000256" key="7">
    <source>
        <dbReference type="ARBA" id="ARBA00022759"/>
    </source>
</evidence>
<evidence type="ECO:0000259" key="12">
    <source>
        <dbReference type="PROSITE" id="PS51975"/>
    </source>
</evidence>
<feature type="binding site" evidence="10">
    <location>
        <position position="142"/>
    </location>
    <ligand>
        <name>a divalent metal cation</name>
        <dbReference type="ChEBI" id="CHEBI:60240"/>
    </ligand>
</feature>
<dbReference type="Gene3D" id="3.30.420.10">
    <property type="entry name" value="Ribonuclease H-like superfamily/Ribonuclease H"/>
    <property type="match status" value="1"/>
</dbReference>
<dbReference type="AlphaFoldDB" id="A0A3M0J4G9"/>
<evidence type="ECO:0000313" key="13">
    <source>
        <dbReference type="EMBL" id="RMB93813.1"/>
    </source>
</evidence>
<keyword evidence="14" id="KW-1185">Reference proteome</keyword>
<dbReference type="InterPro" id="IPR004649">
    <property type="entry name" value="RNase_H2_suA"/>
</dbReference>
<evidence type="ECO:0000256" key="6">
    <source>
        <dbReference type="ARBA" id="ARBA00022723"/>
    </source>
</evidence>
<dbReference type="GO" id="GO:0043137">
    <property type="term" value="P:DNA replication, removal of RNA primer"/>
    <property type="evidence" value="ECO:0007669"/>
    <property type="project" value="TreeGrafter"/>
</dbReference>
<dbReference type="Pfam" id="PF01351">
    <property type="entry name" value="RNase_HII"/>
    <property type="match status" value="1"/>
</dbReference>
<proteinExistence type="inferred from homology"/>
<accession>A0A3M0J4G9</accession>
<dbReference type="PROSITE" id="PS51975">
    <property type="entry name" value="RNASE_H_2"/>
    <property type="match status" value="1"/>
</dbReference>
<organism evidence="13 14">
    <name type="scientific">Hirundo rustica rustica</name>
    <dbReference type="NCBI Taxonomy" id="333673"/>
    <lineage>
        <taxon>Eukaryota</taxon>
        <taxon>Metazoa</taxon>
        <taxon>Chordata</taxon>
        <taxon>Craniata</taxon>
        <taxon>Vertebrata</taxon>
        <taxon>Euteleostomi</taxon>
        <taxon>Archelosauria</taxon>
        <taxon>Archosauria</taxon>
        <taxon>Dinosauria</taxon>
        <taxon>Saurischia</taxon>
        <taxon>Theropoda</taxon>
        <taxon>Coelurosauria</taxon>
        <taxon>Aves</taxon>
        <taxon>Neognathae</taxon>
        <taxon>Neoaves</taxon>
        <taxon>Telluraves</taxon>
        <taxon>Australaves</taxon>
        <taxon>Passeriformes</taxon>
        <taxon>Sylvioidea</taxon>
        <taxon>Hirundinidae</taxon>
        <taxon>Hirundo</taxon>
    </lineage>
</organism>
<comment type="function">
    <text evidence="9">Catalytic subunit of RNase HII, an endonuclease that specifically degrades the RNA of RNA:DNA hybrids. Participates in DNA replication, possibly by mediating the removal of lagging-strand Okazaki fragment RNA primers during DNA replication. Mediates the excision of single ribonucleotides from DNA:RNA duplexes.</text>
</comment>
<dbReference type="STRING" id="333673.A0A3M0J4G9"/>
<dbReference type="GO" id="GO:0032299">
    <property type="term" value="C:ribonuclease H2 complex"/>
    <property type="evidence" value="ECO:0007669"/>
    <property type="project" value="UniProtKB-ARBA"/>
</dbReference>
<dbReference type="NCBIfam" id="TIGR00729">
    <property type="entry name" value="ribonuclease HII"/>
    <property type="match status" value="1"/>
</dbReference>
<keyword evidence="5 10" id="KW-0540">Nuclease</keyword>
<dbReference type="FunFam" id="1.10.10.460:FF:000001">
    <property type="entry name" value="Ribonuclease"/>
    <property type="match status" value="1"/>
</dbReference>
<evidence type="ECO:0000256" key="5">
    <source>
        <dbReference type="ARBA" id="ARBA00022722"/>
    </source>
</evidence>
<feature type="binding site" evidence="10">
    <location>
        <position position="34"/>
    </location>
    <ligand>
        <name>a divalent metal cation</name>
        <dbReference type="ChEBI" id="CHEBI:60240"/>
    </ligand>
</feature>
<dbReference type="FunFam" id="3.30.420.10:FF:000016">
    <property type="entry name" value="Ribonuclease"/>
    <property type="match status" value="1"/>
</dbReference>
<dbReference type="GO" id="GO:0046872">
    <property type="term" value="F:metal ion binding"/>
    <property type="evidence" value="ECO:0007669"/>
    <property type="project" value="UniProtKB-KW"/>
</dbReference>
<comment type="subunit">
    <text evidence="4">The RNase H2 complex is a heterotrimer composed of the catalytic subunit RNASEH2A and the non-catalytic subunits RNASEH2B and RNASEH2C.</text>
</comment>
<dbReference type="Gene3D" id="1.10.10.460">
    <property type="entry name" value="Ribonuclease hii. Domain 2"/>
    <property type="match status" value="1"/>
</dbReference>
<dbReference type="InterPro" id="IPR001352">
    <property type="entry name" value="RNase_HII/HIII"/>
</dbReference>
<keyword evidence="7 10" id="KW-0255">Endonuclease</keyword>
<dbReference type="InterPro" id="IPR036397">
    <property type="entry name" value="RNaseH_sf"/>
</dbReference>
<comment type="cofactor">
    <cofactor evidence="10">
        <name>Mn(2+)</name>
        <dbReference type="ChEBI" id="CHEBI:29035"/>
    </cofactor>
    <cofactor evidence="10">
        <name>Mg(2+)</name>
        <dbReference type="ChEBI" id="CHEBI:18420"/>
    </cofactor>
    <text evidence="10">Manganese or magnesium. Binds 1 divalent metal ion per monomer in the absence of substrate. May bind a second metal ion after substrate binding.</text>
</comment>
<evidence type="ECO:0000256" key="8">
    <source>
        <dbReference type="ARBA" id="ARBA00022801"/>
    </source>
</evidence>
<keyword evidence="8 10" id="KW-0378">Hydrolase</keyword>
<dbReference type="PANTHER" id="PTHR10954:SF7">
    <property type="entry name" value="RIBONUCLEASE H2 SUBUNIT A"/>
    <property type="match status" value="1"/>
</dbReference>
<dbReference type="InterPro" id="IPR024567">
    <property type="entry name" value="RNase_HII/HIII_dom"/>
</dbReference>
<dbReference type="InterPro" id="IPR023160">
    <property type="entry name" value="RNase_HII_hlx-loop-hlx_cap_dom"/>
</dbReference>
<evidence type="ECO:0000256" key="11">
    <source>
        <dbReference type="RuleBase" id="RU003515"/>
    </source>
</evidence>
<dbReference type="GO" id="GO:0004523">
    <property type="term" value="F:RNA-DNA hybrid ribonuclease activity"/>
    <property type="evidence" value="ECO:0007669"/>
    <property type="project" value="UniProtKB-UniRule"/>
</dbReference>
<evidence type="ECO:0000256" key="10">
    <source>
        <dbReference type="PROSITE-ProRule" id="PRU01319"/>
    </source>
</evidence>
<comment type="cofactor">
    <cofactor evidence="2">
        <name>Mg(2+)</name>
        <dbReference type="ChEBI" id="CHEBI:18420"/>
    </cofactor>
</comment>
<dbReference type="CDD" id="cd07181">
    <property type="entry name" value="RNase_HII_eukaryota_like"/>
    <property type="match status" value="1"/>
</dbReference>
<comment type="catalytic activity">
    <reaction evidence="1 10 11">
        <text>Endonucleolytic cleavage to 5'-phosphomonoester.</text>
        <dbReference type="EC" id="3.1.26.4"/>
    </reaction>
</comment>
<reference evidence="13 14" key="1">
    <citation type="submission" date="2018-07" db="EMBL/GenBank/DDBJ databases">
        <title>A high quality draft genome assembly of the barn swallow (H. rustica rustica).</title>
        <authorList>
            <person name="Formenti G."/>
            <person name="Chiara M."/>
            <person name="Poveda L."/>
            <person name="Francoijs K.-J."/>
            <person name="Bonisoli-Alquati A."/>
            <person name="Canova L."/>
            <person name="Gianfranceschi L."/>
            <person name="Horner D.S."/>
            <person name="Saino N."/>
        </authorList>
    </citation>
    <scope>NUCLEOTIDE SEQUENCE [LARGE SCALE GENOMIC DNA]</scope>
    <source>
        <strain evidence="13">Chelidonia</strain>
        <tissue evidence="13">Blood</tissue>
    </source>
</reference>
<dbReference type="EC" id="3.1.26.4" evidence="11"/>
<keyword evidence="6 10" id="KW-0479">Metal-binding</keyword>
<dbReference type="SUPFAM" id="SSF53098">
    <property type="entry name" value="Ribonuclease H-like"/>
    <property type="match status" value="1"/>
</dbReference>
<comment type="function">
    <text evidence="11">Endonuclease that specifically degrades the RNA of RNA-DNA hybrids.</text>
</comment>
<feature type="binding site" evidence="10">
    <location>
        <position position="35"/>
    </location>
    <ligand>
        <name>a divalent metal cation</name>
        <dbReference type="ChEBI" id="CHEBI:60240"/>
    </ligand>
</feature>
<protein>
    <recommendedName>
        <fullName evidence="11">Ribonuclease</fullName>
        <ecNumber evidence="11">3.1.26.4</ecNumber>
    </recommendedName>
</protein>
<name>A0A3M0J4G9_HIRRU</name>
<dbReference type="GO" id="GO:0006298">
    <property type="term" value="P:mismatch repair"/>
    <property type="evidence" value="ECO:0007669"/>
    <property type="project" value="TreeGrafter"/>
</dbReference>
<feature type="domain" description="RNase H type-2" evidence="12">
    <location>
        <begin position="28"/>
        <end position="251"/>
    </location>
</feature>
<evidence type="ECO:0000256" key="1">
    <source>
        <dbReference type="ARBA" id="ARBA00000077"/>
    </source>
</evidence>
<evidence type="ECO:0000256" key="3">
    <source>
        <dbReference type="ARBA" id="ARBA00007058"/>
    </source>
</evidence>
<comment type="similarity">
    <text evidence="3">Belongs to the RNase HII family. Eukaryotic subfamily.</text>
</comment>
<dbReference type="Proteomes" id="UP000269221">
    <property type="component" value="Unassembled WGS sequence"/>
</dbReference>
<dbReference type="InterPro" id="IPR012337">
    <property type="entry name" value="RNaseH-like_sf"/>
</dbReference>
<sequence length="298" mass="32896">MALSALERDPAAGGRFASAVPPLCRRRPCVLGVDEAGRGPVLGPMVYAICYCPEEKLPELEALGVADSKTLSEAERERRFGLLEAAGDWVGWALQVLPPDHISACMQQRAKYNLNELSHDTAAELIQFAIDSGVQVAQVFADTVGPADKHEARLRRRFPGLGVTVRPKADALFPTVSAASICAKVARDRAVLHWNFVEKLGDPDRDYGSGYPNDPKTKEWLRRNLHPIFGFPQLVRFSWGTAQTLLQQGGVPVHWADEDPTDDPTAPPSVLSFFARSPPQRTPHRFFQERNLRALAEL</sequence>
<evidence type="ECO:0000256" key="4">
    <source>
        <dbReference type="ARBA" id="ARBA00011277"/>
    </source>
</evidence>
<evidence type="ECO:0000256" key="2">
    <source>
        <dbReference type="ARBA" id="ARBA00001946"/>
    </source>
</evidence>
<gene>
    <name evidence="13" type="ORF">DUI87_29805</name>
</gene>